<sequence>MKTRRFFLYSVIYIGLVWLVTFSFADQNYAINILSYTLELPVATWLVVPLCIFAILALLHMSYYGFKIYLEGRAMKSDAQIYNVLAKEIYLGLESNKDFKTDLFAASSEVTKSLSPWLNLGKPVLHNDDLRAAYELYNDVKTGKVCELKRFKLLKTNPLYIQNEKNKIQADYKYAITILSSNDANEELRTFASNALVENGSFLELSKFNPIYTNNDVLTLVNRYSKDKFEISTNDMFGIINKVKFTSDEYIKIAKILKTKVEPDLLISMFEHLRNDEGAAFEAYLYLLYDFQMIEKLREAIMSGNAKFERIETLLFLRDHGKIARADLFY</sequence>
<proteinExistence type="predicted"/>
<keyword evidence="2" id="KW-1185">Reference proteome</keyword>
<evidence type="ECO:0000313" key="2">
    <source>
        <dbReference type="Proteomes" id="UP000194309"/>
    </source>
</evidence>
<accession>A0A1X9STC2</accession>
<protein>
    <submittedName>
        <fullName evidence="1">Membrane protein</fullName>
    </submittedName>
</protein>
<accession>A0A381DAL3</accession>
<dbReference type="EMBL" id="CP018788">
    <property type="protein sequence ID" value="ARQ99524.1"/>
    <property type="molecule type" value="Genomic_DNA"/>
</dbReference>
<name>A0A1X9STC2_9BACT</name>
<reference evidence="1 2" key="1">
    <citation type="journal article" date="2017" name="Genome Biol. Evol.">
        <title>Comparative Genomic Analysis Identifies a Campylobacter Clade Deficient in Selenium Metabolism.</title>
        <authorList>
            <person name="Miller W.G."/>
            <person name="Yee E."/>
            <person name="Lopes B.S."/>
            <person name="Chapman M.H."/>
            <person name="Huynh S."/>
            <person name="Bono J.L."/>
            <person name="Parker C.T."/>
            <person name="Strachan N.J.C."/>
            <person name="Forbes K.J."/>
        </authorList>
    </citation>
    <scope>NUCLEOTIDE SEQUENCE [LARGE SCALE GENOMIC DNA]</scope>
    <source>
        <strain evidence="1 2">NCTC 13003</strain>
    </source>
</reference>
<dbReference type="Proteomes" id="UP000194309">
    <property type="component" value="Chromosome"/>
</dbReference>
<organism evidence="1 2">
    <name type="scientific">Campylobacter devanensis</name>
    <dbReference type="NCBI Taxonomy" id="3161138"/>
    <lineage>
        <taxon>Bacteria</taxon>
        <taxon>Pseudomonadati</taxon>
        <taxon>Campylobacterota</taxon>
        <taxon>Epsilonproteobacteria</taxon>
        <taxon>Campylobacterales</taxon>
        <taxon>Campylobacteraceae</taxon>
        <taxon>Campylobacter</taxon>
    </lineage>
</organism>
<gene>
    <name evidence="1" type="ORF">CIGN_1265</name>
</gene>
<dbReference type="AlphaFoldDB" id="A0A1X9STC2"/>
<dbReference type="STRING" id="1660064.CIGN_1265"/>
<dbReference type="OrthoDB" id="5338103at2"/>
<evidence type="ECO:0000313" key="1">
    <source>
        <dbReference type="EMBL" id="ARQ99524.1"/>
    </source>
</evidence>
<dbReference type="KEGG" id="cdev:CIGN_1265"/>